<dbReference type="EMBL" id="JAGKHQ010000274">
    <property type="protein sequence ID" value="KAG7470352.1"/>
    <property type="molecule type" value="Genomic_DNA"/>
</dbReference>
<sequence length="549" mass="61698">MADNLMQSPENWTESQVSTWLRTLRVKEQYIKKLFEEEVNGPVLLTLDEDFLITKIGMKFGPTHMIIKKINEFLNSKNNSKSLHCLASSEVPSGQDVSKLLMDVLKCNVDQTPVTSINIYHHPGSGGSTVARQVLWQNRKELRCAVVKPSYSVTDVTQHAVVLREYEEKADNLMQSPENWTESQVSTWLRTLRVKEQYIKKLFEEEVNGPVLLTLDEDFLITKIGMKFGPTHMIIKKINEFLNSKNNSKSLHCLASSEVPSGQTCKATQTSSASVNQRQTSRELCETETVNNFSVVGMKMSHINATMQMIQPVKACAKKHLPVFVKGTCLLETNQEEHMASLEILTVNHCDDISKDFINEANIEQQFYRGGRVTWMNFWLAEHKYVGEDPGISSTSPTGTYPPFDDGLKRDVFIKNVTGHILIGKDPALTTTASRRNPFFLTVALSAGGWAWGDLFWDDGDSLDTYKTQEYCYVIFTAGQSQVVSDPLMLNGALDELVLGGLQVFGVPSPPHYVLANGEKVSDFMYHSDTKVLTVTMPMAKVFTVQWAL</sequence>
<organism evidence="2 3">
    <name type="scientific">Solea senegalensis</name>
    <name type="common">Senegalese sole</name>
    <dbReference type="NCBI Taxonomy" id="28829"/>
    <lineage>
        <taxon>Eukaryota</taxon>
        <taxon>Metazoa</taxon>
        <taxon>Chordata</taxon>
        <taxon>Craniata</taxon>
        <taxon>Vertebrata</taxon>
        <taxon>Euteleostomi</taxon>
        <taxon>Actinopterygii</taxon>
        <taxon>Neopterygii</taxon>
        <taxon>Teleostei</taxon>
        <taxon>Neoteleostei</taxon>
        <taxon>Acanthomorphata</taxon>
        <taxon>Carangaria</taxon>
        <taxon>Pleuronectiformes</taxon>
        <taxon>Pleuronectoidei</taxon>
        <taxon>Soleidae</taxon>
        <taxon>Solea</taxon>
    </lineage>
</organism>
<proteinExistence type="predicted"/>
<name>A0AAV6PLZ1_SOLSE</name>
<protein>
    <submittedName>
        <fullName evidence="2">Lysosomal alpha-glucosidase</fullName>
    </submittedName>
</protein>
<dbReference type="InterPro" id="IPR001660">
    <property type="entry name" value="SAM"/>
</dbReference>
<evidence type="ECO:0000313" key="3">
    <source>
        <dbReference type="Proteomes" id="UP000693946"/>
    </source>
</evidence>
<feature type="domain" description="SAM" evidence="1">
    <location>
        <begin position="12"/>
        <end position="58"/>
    </location>
</feature>
<evidence type="ECO:0000313" key="2">
    <source>
        <dbReference type="EMBL" id="KAG7470352.1"/>
    </source>
</evidence>
<dbReference type="PROSITE" id="PS50105">
    <property type="entry name" value="SAM_DOMAIN"/>
    <property type="match status" value="2"/>
</dbReference>
<reference evidence="2 3" key="1">
    <citation type="journal article" date="2021" name="Sci. Rep.">
        <title>Chromosome anchoring in Senegalese sole (Solea senegalensis) reveals sex-associated markers and genome rearrangements in flatfish.</title>
        <authorList>
            <person name="Guerrero-Cozar I."/>
            <person name="Gomez-Garrido J."/>
            <person name="Berbel C."/>
            <person name="Martinez-Blanch J.F."/>
            <person name="Alioto T."/>
            <person name="Claros M.G."/>
            <person name="Gagnaire P.A."/>
            <person name="Manchado M."/>
        </authorList>
    </citation>
    <scope>NUCLEOTIDE SEQUENCE [LARGE SCALE GENOMIC DNA]</scope>
    <source>
        <strain evidence="2">Sse05_10M</strain>
    </source>
</reference>
<dbReference type="SMART" id="SM00454">
    <property type="entry name" value="SAM"/>
    <property type="match status" value="2"/>
</dbReference>
<keyword evidence="3" id="KW-1185">Reference proteome</keyword>
<comment type="caution">
    <text evidence="2">The sequence shown here is derived from an EMBL/GenBank/DDBJ whole genome shotgun (WGS) entry which is preliminary data.</text>
</comment>
<gene>
    <name evidence="2" type="ORF">JOB18_007847</name>
</gene>
<accession>A0AAV6PLZ1</accession>
<dbReference type="AlphaFoldDB" id="A0AAV6PLZ1"/>
<dbReference type="Proteomes" id="UP000693946">
    <property type="component" value="Unassembled WGS sequence"/>
</dbReference>
<feature type="domain" description="SAM" evidence="1">
    <location>
        <begin position="180"/>
        <end position="226"/>
    </location>
</feature>
<dbReference type="Pfam" id="PF07647">
    <property type="entry name" value="SAM_2"/>
    <property type="match status" value="2"/>
</dbReference>
<dbReference type="GO" id="GO:0005737">
    <property type="term" value="C:cytoplasm"/>
    <property type="evidence" value="ECO:0007669"/>
    <property type="project" value="TreeGrafter"/>
</dbReference>
<dbReference type="PANTHER" id="PTHR16155:SF3">
    <property type="entry name" value="STERILE ALPHA MOTIF DOMAIN-CONTAINING PROTEIN 9-LIKE"/>
    <property type="match status" value="1"/>
</dbReference>
<dbReference type="PANTHER" id="PTHR16155">
    <property type="entry name" value="DED DOMAIN-CONTAINING PROTEIN"/>
    <property type="match status" value="1"/>
</dbReference>
<evidence type="ECO:0000259" key="1">
    <source>
        <dbReference type="PROSITE" id="PS50105"/>
    </source>
</evidence>